<dbReference type="SUPFAM" id="SSF47226">
    <property type="entry name" value="Histidine-containing phosphotransfer domain, HPT domain"/>
    <property type="match status" value="1"/>
</dbReference>
<keyword evidence="16" id="KW-1185">Reference proteome</keyword>
<evidence type="ECO:0000256" key="10">
    <source>
        <dbReference type="PROSITE-ProRule" id="PRU00169"/>
    </source>
</evidence>
<dbReference type="SMART" id="SM00073">
    <property type="entry name" value="HPT"/>
    <property type="match status" value="1"/>
</dbReference>
<feature type="domain" description="HPt" evidence="14">
    <location>
        <begin position="3"/>
        <end position="110"/>
    </location>
</feature>
<organism evidence="15 16">
    <name type="scientific">Sinorhizobium alkalisoli</name>
    <dbReference type="NCBI Taxonomy" id="1752398"/>
    <lineage>
        <taxon>Bacteria</taxon>
        <taxon>Pseudomonadati</taxon>
        <taxon>Pseudomonadota</taxon>
        <taxon>Alphaproteobacteria</taxon>
        <taxon>Hyphomicrobiales</taxon>
        <taxon>Rhizobiaceae</taxon>
        <taxon>Sinorhizobium/Ensifer group</taxon>
        <taxon>Sinorhizobium</taxon>
    </lineage>
</organism>
<evidence type="ECO:0000256" key="9">
    <source>
        <dbReference type="PROSITE-ProRule" id="PRU00110"/>
    </source>
</evidence>
<dbReference type="Pfam" id="PF01627">
    <property type="entry name" value="Hpt"/>
    <property type="match status" value="1"/>
</dbReference>
<dbReference type="PROSITE" id="PS50109">
    <property type="entry name" value="HIS_KIN"/>
    <property type="match status" value="1"/>
</dbReference>
<evidence type="ECO:0000259" key="11">
    <source>
        <dbReference type="PROSITE" id="PS50109"/>
    </source>
</evidence>
<feature type="modified residue" description="4-aspartylphosphate" evidence="10">
    <location>
        <position position="641"/>
    </location>
</feature>
<dbReference type="PROSITE" id="PS50851">
    <property type="entry name" value="CHEW"/>
    <property type="match status" value="1"/>
</dbReference>
<evidence type="ECO:0000256" key="4">
    <source>
        <dbReference type="ARBA" id="ARBA00022553"/>
    </source>
</evidence>
<evidence type="ECO:0000256" key="5">
    <source>
        <dbReference type="ARBA" id="ARBA00022679"/>
    </source>
</evidence>
<dbReference type="FunFam" id="3.30.565.10:FF:000016">
    <property type="entry name" value="Chemotaxis protein CheA, putative"/>
    <property type="match status" value="1"/>
</dbReference>
<dbReference type="Gene3D" id="1.20.120.160">
    <property type="entry name" value="HPT domain"/>
    <property type="match status" value="1"/>
</dbReference>
<keyword evidence="7" id="KW-0902">Two-component regulatory system</keyword>
<evidence type="ECO:0000313" key="16">
    <source>
        <dbReference type="Proteomes" id="UP000094342"/>
    </source>
</evidence>
<dbReference type="PROSITE" id="PS50110">
    <property type="entry name" value="RESPONSE_REGULATORY"/>
    <property type="match status" value="1"/>
</dbReference>
<dbReference type="SUPFAM" id="SSF50341">
    <property type="entry name" value="CheW-like"/>
    <property type="match status" value="1"/>
</dbReference>
<dbReference type="STRING" id="1752398.A8M32_02945"/>
<evidence type="ECO:0000256" key="8">
    <source>
        <dbReference type="ARBA" id="ARBA00035100"/>
    </source>
</evidence>
<dbReference type="InterPro" id="IPR005467">
    <property type="entry name" value="His_kinase_dom"/>
</dbReference>
<dbReference type="InterPro" id="IPR051315">
    <property type="entry name" value="Bact_Chemotaxis_CheA"/>
</dbReference>
<comment type="caution">
    <text evidence="15">The sequence shown here is derived from an EMBL/GenBank/DDBJ whole genome shotgun (WGS) entry which is preliminary data.</text>
</comment>
<evidence type="ECO:0000256" key="2">
    <source>
        <dbReference type="ARBA" id="ARBA00012438"/>
    </source>
</evidence>
<dbReference type="PANTHER" id="PTHR43395">
    <property type="entry name" value="SENSOR HISTIDINE KINASE CHEA"/>
    <property type="match status" value="1"/>
</dbReference>
<comment type="function">
    <text evidence="8">Involved in the transmission of sensory signals from the chemoreceptors to the flagellar motors. CheA is autophosphorylated; it can transfer its phosphate group to either CheB or CheY.</text>
</comment>
<dbReference type="SMART" id="SM00448">
    <property type="entry name" value="REC"/>
    <property type="match status" value="1"/>
</dbReference>
<dbReference type="SMART" id="SM00387">
    <property type="entry name" value="HATPase_c"/>
    <property type="match status" value="1"/>
</dbReference>
<evidence type="ECO:0000256" key="6">
    <source>
        <dbReference type="ARBA" id="ARBA00022777"/>
    </source>
</evidence>
<name>A0A1E3VH23_9HYPH</name>
<accession>A0A1E3VH23</accession>
<dbReference type="AlphaFoldDB" id="A0A1E3VH23"/>
<keyword evidence="5" id="KW-0808">Transferase</keyword>
<dbReference type="EMBL" id="LYBW01000038">
    <property type="protein sequence ID" value="ODR92892.1"/>
    <property type="molecule type" value="Genomic_DNA"/>
</dbReference>
<dbReference type="PRINTS" id="PR00344">
    <property type="entry name" value="BCTRLSENSOR"/>
</dbReference>
<evidence type="ECO:0000259" key="12">
    <source>
        <dbReference type="PROSITE" id="PS50110"/>
    </source>
</evidence>
<dbReference type="Pfam" id="PF01584">
    <property type="entry name" value="CheW"/>
    <property type="match status" value="1"/>
</dbReference>
<dbReference type="EC" id="2.7.13.3" evidence="2"/>
<dbReference type="Proteomes" id="UP000094342">
    <property type="component" value="Unassembled WGS sequence"/>
</dbReference>
<dbReference type="CDD" id="cd17574">
    <property type="entry name" value="REC_OmpR"/>
    <property type="match status" value="1"/>
</dbReference>
<dbReference type="InterPro" id="IPR001789">
    <property type="entry name" value="Sig_transdc_resp-reg_receiver"/>
</dbReference>
<dbReference type="GO" id="GO:0005737">
    <property type="term" value="C:cytoplasm"/>
    <property type="evidence" value="ECO:0007669"/>
    <property type="project" value="InterPro"/>
</dbReference>
<dbReference type="InterPro" id="IPR008207">
    <property type="entry name" value="Sig_transdc_His_kin_Hpt_dom"/>
</dbReference>
<feature type="domain" description="Histidine kinase" evidence="11">
    <location>
        <begin position="264"/>
        <end position="435"/>
    </location>
</feature>
<dbReference type="GO" id="GO:0006935">
    <property type="term" value="P:chemotaxis"/>
    <property type="evidence" value="ECO:0007669"/>
    <property type="project" value="InterPro"/>
</dbReference>
<dbReference type="InterPro" id="IPR004105">
    <property type="entry name" value="CheA-like_dim"/>
</dbReference>
<gene>
    <name evidence="15" type="ORF">A8M32_02945</name>
</gene>
<dbReference type="InterPro" id="IPR011006">
    <property type="entry name" value="CheY-like_superfamily"/>
</dbReference>
<comment type="catalytic activity">
    <reaction evidence="1">
        <text>ATP + protein L-histidine = ADP + protein N-phospho-L-histidine.</text>
        <dbReference type="EC" id="2.7.13.3"/>
    </reaction>
</comment>
<dbReference type="Gene3D" id="3.40.50.2300">
    <property type="match status" value="1"/>
</dbReference>
<feature type="domain" description="Response regulatory" evidence="12">
    <location>
        <begin position="592"/>
        <end position="708"/>
    </location>
</feature>
<sequence length="709" mass="76367">MKSEELDRQLLELFTQEVRERAADIERMLIGIEEATEPSDKRALQERLLRTVHSLKGAAGLVQVRGVETICHWMEEVLATAGNEDRSLNPRQLDQLLKAADAIAEAARQLARGEKPATEQLESDVLDMETTLPPADDDMDRQAAPSVSRAELAVPIRSTDLDGSMRVSAERLDALLHRSGELLSWNVAMRRHAEQASLLRETARRLRAHKARPEREAASIESGLRALTASMRRDARLMHGALVALGQEVRHARTQPFAEACQGLTRVIRDVAAATGKAARLEVRGGDIEIDRSILAGLQDSLRHLVRNAIAHGIEPAAERRAAGKPEQGLVTVSATVTGDRVQVVVEDDGRGLDPAALHKLVGDTESHGPNGEGQLLQHVFKPGISTAPRVTKLSGRGIGLDIVRSAVEGMRGTATVARPAEAGTAFTLTLPLTLATVRALEVVASGHVFTIDSSSVERVIRLASHEIAVEEERAVATTRDGKLPVIDLAGWLGLRPTAAISAKASVPAVIIGTGGRQAALLVDEVAGEQELLARSLGARLRNVRRYCGGMILPDGQIALLLNTTVLIEAAVERTATPDAFPQPADRTTRRKVLVVDDSKYIRSLVRLILDGAGYEVAMAASGSEALAHLSDHGADIVVADVDMPNMDGFELTEAIRGSERLSAVPIVLFTGRETPEDRLHGLKLGASAYVTKSHFDAQHFLETVRRVG</sequence>
<dbReference type="SUPFAM" id="SSF52172">
    <property type="entry name" value="CheY-like"/>
    <property type="match status" value="1"/>
</dbReference>
<evidence type="ECO:0000256" key="1">
    <source>
        <dbReference type="ARBA" id="ARBA00000085"/>
    </source>
</evidence>
<reference evidence="16" key="1">
    <citation type="submission" date="2016-05" db="EMBL/GenBank/DDBJ databases">
        <authorList>
            <person name="Li Y."/>
        </authorList>
    </citation>
    <scope>NUCLEOTIDE SEQUENCE [LARGE SCALE GENOMIC DNA]</scope>
    <source>
        <strain evidence="16">YIC4027</strain>
    </source>
</reference>
<feature type="modified residue" description="Phosphohistidine" evidence="9">
    <location>
        <position position="53"/>
    </location>
</feature>
<dbReference type="PANTHER" id="PTHR43395:SF1">
    <property type="entry name" value="CHEMOTAXIS PROTEIN CHEA"/>
    <property type="match status" value="1"/>
</dbReference>
<keyword evidence="6 15" id="KW-0418">Kinase</keyword>
<dbReference type="SMART" id="SM00260">
    <property type="entry name" value="CheW"/>
    <property type="match status" value="1"/>
</dbReference>
<evidence type="ECO:0000259" key="14">
    <source>
        <dbReference type="PROSITE" id="PS50894"/>
    </source>
</evidence>
<dbReference type="PROSITE" id="PS50894">
    <property type="entry name" value="HPT"/>
    <property type="match status" value="1"/>
</dbReference>
<dbReference type="Gene3D" id="3.30.565.10">
    <property type="entry name" value="Histidine kinase-like ATPase, C-terminal domain"/>
    <property type="match status" value="1"/>
</dbReference>
<evidence type="ECO:0000313" key="15">
    <source>
        <dbReference type="EMBL" id="ODR92892.1"/>
    </source>
</evidence>
<dbReference type="Pfam" id="PF02518">
    <property type="entry name" value="HATPase_c"/>
    <property type="match status" value="1"/>
</dbReference>
<dbReference type="InterPro" id="IPR036061">
    <property type="entry name" value="CheW-like_dom_sf"/>
</dbReference>
<dbReference type="InterPro" id="IPR002545">
    <property type="entry name" value="CheW-lke_dom"/>
</dbReference>
<protein>
    <recommendedName>
        <fullName evidence="3">Chemotaxis protein CheA</fullName>
        <ecNumber evidence="2">2.7.13.3</ecNumber>
    </recommendedName>
</protein>
<evidence type="ECO:0000256" key="3">
    <source>
        <dbReference type="ARBA" id="ARBA00021495"/>
    </source>
</evidence>
<dbReference type="InterPro" id="IPR003594">
    <property type="entry name" value="HATPase_dom"/>
</dbReference>
<dbReference type="Gene3D" id="2.30.30.40">
    <property type="entry name" value="SH3 Domains"/>
    <property type="match status" value="1"/>
</dbReference>
<keyword evidence="4 10" id="KW-0597">Phosphoprotein</keyword>
<dbReference type="SUPFAM" id="SSF55874">
    <property type="entry name" value="ATPase domain of HSP90 chaperone/DNA topoisomerase II/histidine kinase"/>
    <property type="match status" value="1"/>
</dbReference>
<feature type="domain" description="CheW-like" evidence="13">
    <location>
        <begin position="437"/>
        <end position="573"/>
    </location>
</feature>
<evidence type="ECO:0000256" key="7">
    <source>
        <dbReference type="ARBA" id="ARBA00023012"/>
    </source>
</evidence>
<dbReference type="Pfam" id="PF00072">
    <property type="entry name" value="Response_reg"/>
    <property type="match status" value="1"/>
</dbReference>
<proteinExistence type="predicted"/>
<dbReference type="InterPro" id="IPR036890">
    <property type="entry name" value="HATPase_C_sf"/>
</dbReference>
<dbReference type="CDD" id="cd00088">
    <property type="entry name" value="HPT"/>
    <property type="match status" value="1"/>
</dbReference>
<dbReference type="InterPro" id="IPR036641">
    <property type="entry name" value="HPT_dom_sf"/>
</dbReference>
<evidence type="ECO:0000259" key="13">
    <source>
        <dbReference type="PROSITE" id="PS50851"/>
    </source>
</evidence>
<dbReference type="GO" id="GO:0000155">
    <property type="term" value="F:phosphorelay sensor kinase activity"/>
    <property type="evidence" value="ECO:0007669"/>
    <property type="project" value="InterPro"/>
</dbReference>
<dbReference type="SMART" id="SM01231">
    <property type="entry name" value="H-kinase_dim"/>
    <property type="match status" value="1"/>
</dbReference>
<dbReference type="InterPro" id="IPR004358">
    <property type="entry name" value="Sig_transdc_His_kin-like_C"/>
</dbReference>